<dbReference type="InterPro" id="IPR013783">
    <property type="entry name" value="Ig-like_fold"/>
</dbReference>
<dbReference type="SUPFAM" id="SSF49464">
    <property type="entry name" value="Carboxypeptidase regulatory domain-like"/>
    <property type="match status" value="1"/>
</dbReference>
<dbReference type="EMBL" id="JBJYXY010000001">
    <property type="protein sequence ID" value="MFN2974896.1"/>
    <property type="molecule type" value="Genomic_DNA"/>
</dbReference>
<evidence type="ECO:0000256" key="1">
    <source>
        <dbReference type="ARBA" id="ARBA00022729"/>
    </source>
</evidence>
<protein>
    <submittedName>
        <fullName evidence="2">Carboxypeptidase regulatory-like domain-containing protein</fullName>
    </submittedName>
</protein>
<proteinExistence type="predicted"/>
<comment type="caution">
    <text evidence="2">The sequence shown here is derived from an EMBL/GenBank/DDBJ whole genome shotgun (WGS) entry which is preliminary data.</text>
</comment>
<reference evidence="2 3" key="1">
    <citation type="submission" date="2024-12" db="EMBL/GenBank/DDBJ databases">
        <authorList>
            <person name="Lee Y."/>
        </authorList>
    </citation>
    <scope>NUCLEOTIDE SEQUENCE [LARGE SCALE GENOMIC DNA]</scope>
    <source>
        <strain evidence="2 3">03SUJ4</strain>
    </source>
</reference>
<gene>
    <name evidence="2" type="ORF">ACK2TP_03900</name>
</gene>
<keyword evidence="3" id="KW-1185">Reference proteome</keyword>
<dbReference type="Pfam" id="PF13620">
    <property type="entry name" value="CarboxypepD_reg"/>
    <property type="match status" value="1"/>
</dbReference>
<dbReference type="InterPro" id="IPR051417">
    <property type="entry name" value="SDr/BOS_complex"/>
</dbReference>
<dbReference type="PANTHER" id="PTHR23303">
    <property type="entry name" value="CARBOXYPEPTIDASE REGULATORY REGION-CONTAINING"/>
    <property type="match status" value="1"/>
</dbReference>
<keyword evidence="1" id="KW-0732">Signal</keyword>
<dbReference type="SUPFAM" id="SSF49452">
    <property type="entry name" value="Starch-binding domain-like"/>
    <property type="match status" value="1"/>
</dbReference>
<name>A0ABW9KGM4_9BACT</name>
<sequence>MKRISAPQVDLLWHLSLRRAVCTAALVGLLVCGSNSAGQQGITTARTAPAVTAQGQLLAGRVVSSVDGHGIPNAQLTLAPQVRNGRRSAQAAANQTAQTDAEGRYSLLAPGAGRYTLRATASGYLGAFYLQHENLSSAIVTGAELPTDHLDFNLVPEASLHGRILDDTGEPVRANVMLYRDTSDDPLPVSTGADGASRMRIANSQQTDEDGQYDFTNVRPGRYYVAVTATPWYAVHPQVQANEDRLPYRTSIDPALNVAYPTTFYPHATTEQGAAPIALKPGSRASANIVLQAEPALTLTVQMPPSDGAPQGGRQQFPMLFSRTFGTDQGAGSVTSSRVGDTVILSGLAPGQYTLRSMGRVGDSASGLPVSLSSGPATVSLPVSGEGSTSLDLTLRSVTGATLDGANVLLRRPGNGRFPQDLSPGKVEGGVAHFADVPPGQYRVVVQQEGETWNVNRLSVGGKAVASRLLRVDGGTPGQVEVTVARYSPEVDGEVHARDGHVHPGSLVVLVPAGADTSEDLFRADQSDLDGGFQFLNVLPGNYLLIALDNHWKLNWRKTAELMPYLPQALPVTVPASGTPVIRLADPAIVQQN</sequence>
<dbReference type="Gene3D" id="2.60.40.10">
    <property type="entry name" value="Immunoglobulins"/>
    <property type="match status" value="1"/>
</dbReference>
<accession>A0ABW9KGM4</accession>
<dbReference type="InterPro" id="IPR013784">
    <property type="entry name" value="Carb-bd-like_fold"/>
</dbReference>
<evidence type="ECO:0000313" key="3">
    <source>
        <dbReference type="Proteomes" id="UP001634747"/>
    </source>
</evidence>
<evidence type="ECO:0000313" key="2">
    <source>
        <dbReference type="EMBL" id="MFN2974896.1"/>
    </source>
</evidence>
<dbReference type="Proteomes" id="UP001634747">
    <property type="component" value="Unassembled WGS sequence"/>
</dbReference>
<organism evidence="2 3">
    <name type="scientific">Terriglobus aquaticus</name>
    <dbReference type="NCBI Taxonomy" id="940139"/>
    <lineage>
        <taxon>Bacteria</taxon>
        <taxon>Pseudomonadati</taxon>
        <taxon>Acidobacteriota</taxon>
        <taxon>Terriglobia</taxon>
        <taxon>Terriglobales</taxon>
        <taxon>Acidobacteriaceae</taxon>
        <taxon>Terriglobus</taxon>
    </lineage>
</organism>
<dbReference type="InterPro" id="IPR008969">
    <property type="entry name" value="CarboxyPept-like_regulatory"/>
</dbReference>
<dbReference type="Gene3D" id="2.60.40.1120">
    <property type="entry name" value="Carboxypeptidase-like, regulatory domain"/>
    <property type="match status" value="1"/>
</dbReference>
<dbReference type="RefSeq" id="WP_263413557.1">
    <property type="nucleotide sequence ID" value="NZ_BAABBH010000001.1"/>
</dbReference>